<proteinExistence type="inferred from homology"/>
<evidence type="ECO:0000259" key="15">
    <source>
        <dbReference type="SMART" id="SM00478"/>
    </source>
</evidence>
<dbReference type="EC" id="3.2.2.31" evidence="4"/>
<reference evidence="16 17" key="1">
    <citation type="journal article" date="2013" name="Int. J. Syst. Evol. Microbiol.">
        <title>Ilumatobacter nonamiense sp. nov. and Ilumatobacter coccineum sp. nov., isolated from seashore sand.</title>
        <authorList>
            <person name="Matsumoto A."/>
            <person name="Kasai H."/>
            <person name="Matsuo Y."/>
            <person name="Shizuri Y."/>
            <person name="Ichikawa N."/>
            <person name="Fujita N."/>
            <person name="Omura S."/>
            <person name="Takahashi Y."/>
        </authorList>
    </citation>
    <scope>NUCLEOTIDE SEQUENCE [LARGE SCALE GENOMIC DNA]</scope>
    <source>
        <strain evidence="17">NBRC 103263 / KCTC 29153 / YM16-304</strain>
    </source>
</reference>
<keyword evidence="9" id="KW-0408">Iron</keyword>
<evidence type="ECO:0000313" key="17">
    <source>
        <dbReference type="Proteomes" id="UP000011863"/>
    </source>
</evidence>
<feature type="domain" description="HhH-GPD" evidence="15">
    <location>
        <begin position="53"/>
        <end position="198"/>
    </location>
</feature>
<dbReference type="GO" id="GO:0006298">
    <property type="term" value="P:mismatch repair"/>
    <property type="evidence" value="ECO:0007669"/>
    <property type="project" value="TreeGrafter"/>
</dbReference>
<comment type="similarity">
    <text evidence="3">Belongs to the Nth/MutY family.</text>
</comment>
<gene>
    <name evidence="16" type="primary">mutY</name>
    <name evidence="16" type="ORF">YM304_14260</name>
</gene>
<evidence type="ECO:0000256" key="3">
    <source>
        <dbReference type="ARBA" id="ARBA00008343"/>
    </source>
</evidence>
<sequence>MPAPRPDDVPNGVTADEPPFDSGAVLAWGIPRLRELPWRAERDPWRILVAEVMLQQTQAERVIPKWLAFLDAYPTPSVCADASVGDLLRLWQGLGYPRRARNLHRTAQQVVEEHDGRLPDDLDDLLALPGIGPYTARAVLAFAFERDVAVVDTNIARILARSTGERLTPKRAQAAADALVPAGDGWIWNQVLMDLGAMVCRPTPSCGDCPISAECAWQQAGKPSPDPAVGSAGVSTKQARFEGSDRQARGRVLASLAAGPRPTDAFDERIVHGLLADGLVETVGDRLRLPH</sequence>
<keyword evidence="17" id="KW-1185">Reference proteome</keyword>
<feature type="region of interest" description="Disordered" evidence="13">
    <location>
        <begin position="1"/>
        <end position="20"/>
    </location>
</feature>
<evidence type="ECO:0000259" key="14">
    <source>
        <dbReference type="SMART" id="SM00278"/>
    </source>
</evidence>
<dbReference type="PANTHER" id="PTHR42944">
    <property type="entry name" value="ADENINE DNA GLYCOSYLASE"/>
    <property type="match status" value="1"/>
</dbReference>
<dbReference type="GO" id="GO:0000701">
    <property type="term" value="F:purine-specific mismatch base pair DNA N-glycosylase activity"/>
    <property type="evidence" value="ECO:0007669"/>
    <property type="project" value="UniProtKB-EC"/>
</dbReference>
<keyword evidence="8 16" id="KW-0378">Hydrolase</keyword>
<keyword evidence="10" id="KW-0411">Iron-sulfur</keyword>
<dbReference type="InterPro" id="IPR003265">
    <property type="entry name" value="HhH-GPD_domain"/>
</dbReference>
<dbReference type="SMART" id="SM00478">
    <property type="entry name" value="ENDO3c"/>
    <property type="match status" value="1"/>
</dbReference>
<evidence type="ECO:0000256" key="13">
    <source>
        <dbReference type="SAM" id="MobiDB-lite"/>
    </source>
</evidence>
<keyword evidence="11" id="KW-0234">DNA repair</keyword>
<evidence type="ECO:0000256" key="9">
    <source>
        <dbReference type="ARBA" id="ARBA00023004"/>
    </source>
</evidence>
<dbReference type="CDD" id="cd00056">
    <property type="entry name" value="ENDO3c"/>
    <property type="match status" value="1"/>
</dbReference>
<dbReference type="InterPro" id="IPR044298">
    <property type="entry name" value="MIG/MutY"/>
</dbReference>
<keyword evidence="12 16" id="KW-0326">Glycosidase</keyword>
<dbReference type="PROSITE" id="PS01155">
    <property type="entry name" value="ENDONUCLEASE_III_2"/>
    <property type="match status" value="1"/>
</dbReference>
<evidence type="ECO:0000256" key="2">
    <source>
        <dbReference type="ARBA" id="ARBA00001966"/>
    </source>
</evidence>
<evidence type="ECO:0000256" key="6">
    <source>
        <dbReference type="ARBA" id="ARBA00022723"/>
    </source>
</evidence>
<evidence type="ECO:0000256" key="7">
    <source>
        <dbReference type="ARBA" id="ARBA00022763"/>
    </source>
</evidence>
<evidence type="ECO:0000256" key="10">
    <source>
        <dbReference type="ARBA" id="ARBA00023014"/>
    </source>
</evidence>
<comment type="cofactor">
    <cofactor evidence="2">
        <name>[4Fe-4S] cluster</name>
        <dbReference type="ChEBI" id="CHEBI:49883"/>
    </cofactor>
</comment>
<dbReference type="SUPFAM" id="SSF48150">
    <property type="entry name" value="DNA-glycosylase"/>
    <property type="match status" value="1"/>
</dbReference>
<evidence type="ECO:0000256" key="4">
    <source>
        <dbReference type="ARBA" id="ARBA00012045"/>
    </source>
</evidence>
<dbReference type="InterPro" id="IPR000445">
    <property type="entry name" value="HhH_motif"/>
</dbReference>
<dbReference type="GO" id="GO:0046872">
    <property type="term" value="F:metal ion binding"/>
    <property type="evidence" value="ECO:0007669"/>
    <property type="project" value="UniProtKB-KW"/>
</dbReference>
<dbReference type="GO" id="GO:0032357">
    <property type="term" value="F:oxidized purine DNA binding"/>
    <property type="evidence" value="ECO:0007669"/>
    <property type="project" value="TreeGrafter"/>
</dbReference>
<evidence type="ECO:0000256" key="8">
    <source>
        <dbReference type="ARBA" id="ARBA00022801"/>
    </source>
</evidence>
<dbReference type="Pfam" id="PF00730">
    <property type="entry name" value="HhH-GPD"/>
    <property type="match status" value="1"/>
</dbReference>
<dbReference type="Proteomes" id="UP000011863">
    <property type="component" value="Chromosome"/>
</dbReference>
<dbReference type="GO" id="GO:0034039">
    <property type="term" value="F:8-oxo-7,8-dihydroguanine DNA N-glycosylase activity"/>
    <property type="evidence" value="ECO:0007669"/>
    <property type="project" value="TreeGrafter"/>
</dbReference>
<keyword evidence="7" id="KW-0227">DNA damage</keyword>
<dbReference type="InterPro" id="IPR004036">
    <property type="entry name" value="Endonuclease-III-like_CS2"/>
</dbReference>
<dbReference type="AlphaFoldDB" id="A0A6C7E5A8"/>
<dbReference type="InterPro" id="IPR023170">
    <property type="entry name" value="HhH_base_excis_C"/>
</dbReference>
<keyword evidence="6" id="KW-0479">Metal-binding</keyword>
<dbReference type="EMBL" id="AP012057">
    <property type="protein sequence ID" value="BAN01740.1"/>
    <property type="molecule type" value="Genomic_DNA"/>
</dbReference>
<name>A0A6C7E5A8_ILUCY</name>
<accession>A0A6C7E5A8</accession>
<dbReference type="SMART" id="SM00278">
    <property type="entry name" value="HhH1"/>
    <property type="match status" value="1"/>
</dbReference>
<feature type="domain" description="Helix-hairpin-helix DNA-binding motif class 1" evidence="14">
    <location>
        <begin position="123"/>
        <end position="142"/>
    </location>
</feature>
<dbReference type="KEGG" id="aym:YM304_14260"/>
<dbReference type="InterPro" id="IPR011257">
    <property type="entry name" value="DNA_glycosylase"/>
</dbReference>
<dbReference type="GO" id="GO:0035485">
    <property type="term" value="F:adenine/guanine mispair binding"/>
    <property type="evidence" value="ECO:0007669"/>
    <property type="project" value="TreeGrafter"/>
</dbReference>
<dbReference type="Gene3D" id="1.10.1670.10">
    <property type="entry name" value="Helix-hairpin-Helix base-excision DNA repair enzymes (C-terminal)"/>
    <property type="match status" value="1"/>
</dbReference>
<dbReference type="GO" id="GO:0051536">
    <property type="term" value="F:iron-sulfur cluster binding"/>
    <property type="evidence" value="ECO:0007669"/>
    <property type="project" value="UniProtKB-KW"/>
</dbReference>
<evidence type="ECO:0000313" key="16">
    <source>
        <dbReference type="EMBL" id="BAN01740.1"/>
    </source>
</evidence>
<evidence type="ECO:0000256" key="1">
    <source>
        <dbReference type="ARBA" id="ARBA00000843"/>
    </source>
</evidence>
<evidence type="ECO:0000256" key="12">
    <source>
        <dbReference type="ARBA" id="ARBA00023295"/>
    </source>
</evidence>
<dbReference type="GO" id="GO:0006284">
    <property type="term" value="P:base-excision repair"/>
    <property type="evidence" value="ECO:0007669"/>
    <property type="project" value="InterPro"/>
</dbReference>
<protein>
    <recommendedName>
        <fullName evidence="5">Adenine DNA glycosylase</fullName>
        <ecNumber evidence="4">3.2.2.31</ecNumber>
    </recommendedName>
</protein>
<organism evidence="16 17">
    <name type="scientific">Ilumatobacter coccineus (strain NBRC 103263 / KCTC 29153 / YM16-304)</name>
    <dbReference type="NCBI Taxonomy" id="1313172"/>
    <lineage>
        <taxon>Bacteria</taxon>
        <taxon>Bacillati</taxon>
        <taxon>Actinomycetota</taxon>
        <taxon>Acidimicrobiia</taxon>
        <taxon>Acidimicrobiales</taxon>
        <taxon>Ilumatobacteraceae</taxon>
        <taxon>Ilumatobacter</taxon>
    </lineage>
</organism>
<dbReference type="InterPro" id="IPR003583">
    <property type="entry name" value="Hlx-hairpin-Hlx_DNA-bd_motif"/>
</dbReference>
<dbReference type="RefSeq" id="WP_015440987.1">
    <property type="nucleotide sequence ID" value="NC_020520.1"/>
</dbReference>
<evidence type="ECO:0000256" key="5">
    <source>
        <dbReference type="ARBA" id="ARBA00022023"/>
    </source>
</evidence>
<dbReference type="Pfam" id="PF00633">
    <property type="entry name" value="HHH"/>
    <property type="match status" value="1"/>
</dbReference>
<comment type="catalytic activity">
    <reaction evidence="1">
        <text>Hydrolyzes free adenine bases from 7,8-dihydro-8-oxoguanine:adenine mismatched double-stranded DNA, leaving an apurinic site.</text>
        <dbReference type="EC" id="3.2.2.31"/>
    </reaction>
</comment>
<evidence type="ECO:0000256" key="11">
    <source>
        <dbReference type="ARBA" id="ARBA00023204"/>
    </source>
</evidence>
<dbReference type="PANTHER" id="PTHR42944:SF1">
    <property type="entry name" value="ADENINE DNA GLYCOSYLASE"/>
    <property type="match status" value="1"/>
</dbReference>
<dbReference type="Gene3D" id="1.10.340.30">
    <property type="entry name" value="Hypothetical protein, domain 2"/>
    <property type="match status" value="1"/>
</dbReference>
<dbReference type="OrthoDB" id="9802365at2"/>